<sequence>SRAAREDSVPDPKRRKAKNREANRAARVGEHAGHSEVDACFQELMACILLPDMDSATISPTTPHNDVLPAQELASTLEPKQDPSAPCLTVHLYHQVKDSVGGGAKGSESTLTFPAGQYVAEELCINAAKACVTFPGPLLFLVTGGFWNKSTVMFSSLMTPQLMKMMTDLMFREQDAVFTGARPMSSQPALTR</sequence>
<evidence type="ECO:0000313" key="3">
    <source>
        <dbReference type="Proteomes" id="UP000324091"/>
    </source>
</evidence>
<feature type="non-terminal residue" evidence="2">
    <location>
        <position position="1"/>
    </location>
</feature>
<reference evidence="2 3" key="1">
    <citation type="submission" date="2019-04" db="EMBL/GenBank/DDBJ databases">
        <title>Chromosome genome assembly for Takifugu flavidus.</title>
        <authorList>
            <person name="Xiao S."/>
        </authorList>
    </citation>
    <scope>NUCLEOTIDE SEQUENCE [LARGE SCALE GENOMIC DNA]</scope>
    <source>
        <strain evidence="2">HTHZ2018</strain>
        <tissue evidence="2">Muscle</tissue>
    </source>
</reference>
<accession>A0A5C6NK08</accession>
<dbReference type="Proteomes" id="UP000324091">
    <property type="component" value="Chromosome 20"/>
</dbReference>
<proteinExistence type="predicted"/>
<keyword evidence="2" id="KW-0418">Kinase</keyword>
<protein>
    <submittedName>
        <fullName evidence="2">Tyrosine-protein kinase JAK2</fullName>
    </submittedName>
</protein>
<name>A0A5C6NK08_9TELE</name>
<evidence type="ECO:0000313" key="2">
    <source>
        <dbReference type="EMBL" id="TWW65977.1"/>
    </source>
</evidence>
<evidence type="ECO:0000256" key="1">
    <source>
        <dbReference type="SAM" id="MobiDB-lite"/>
    </source>
</evidence>
<keyword evidence="2" id="KW-0808">Transferase</keyword>
<dbReference type="AlphaFoldDB" id="A0A5C6NK08"/>
<comment type="caution">
    <text evidence="2">The sequence shown here is derived from an EMBL/GenBank/DDBJ whole genome shotgun (WGS) entry which is preliminary data.</text>
</comment>
<dbReference type="EMBL" id="RHFK02000013">
    <property type="protein sequence ID" value="TWW65977.1"/>
    <property type="molecule type" value="Genomic_DNA"/>
</dbReference>
<organism evidence="2 3">
    <name type="scientific">Takifugu flavidus</name>
    <name type="common">sansaifugu</name>
    <dbReference type="NCBI Taxonomy" id="433684"/>
    <lineage>
        <taxon>Eukaryota</taxon>
        <taxon>Metazoa</taxon>
        <taxon>Chordata</taxon>
        <taxon>Craniata</taxon>
        <taxon>Vertebrata</taxon>
        <taxon>Euteleostomi</taxon>
        <taxon>Actinopterygii</taxon>
        <taxon>Neopterygii</taxon>
        <taxon>Teleostei</taxon>
        <taxon>Neoteleostei</taxon>
        <taxon>Acanthomorphata</taxon>
        <taxon>Eupercaria</taxon>
        <taxon>Tetraodontiformes</taxon>
        <taxon>Tetradontoidea</taxon>
        <taxon>Tetraodontidae</taxon>
        <taxon>Takifugu</taxon>
    </lineage>
</organism>
<dbReference type="GO" id="GO:0016301">
    <property type="term" value="F:kinase activity"/>
    <property type="evidence" value="ECO:0007669"/>
    <property type="project" value="UniProtKB-KW"/>
</dbReference>
<feature type="region of interest" description="Disordered" evidence="1">
    <location>
        <begin position="1"/>
        <end position="31"/>
    </location>
</feature>
<feature type="compositionally biased region" description="Basic and acidic residues" evidence="1">
    <location>
        <begin position="19"/>
        <end position="31"/>
    </location>
</feature>
<gene>
    <name evidence="2" type="ORF">D4764_20G0000090</name>
</gene>
<feature type="compositionally biased region" description="Basic and acidic residues" evidence="1">
    <location>
        <begin position="1"/>
        <end position="12"/>
    </location>
</feature>
<keyword evidence="3" id="KW-1185">Reference proteome</keyword>